<dbReference type="eggNOG" id="COG1073">
    <property type="taxonomic scope" value="Bacteria"/>
</dbReference>
<evidence type="ECO:0000313" key="3">
    <source>
        <dbReference type="EMBL" id="SEF80810.1"/>
    </source>
</evidence>
<keyword evidence="3" id="KW-0378">Hydrolase</keyword>
<dbReference type="EMBL" id="FNVK01000010">
    <property type="protein sequence ID" value="SEF80810.1"/>
    <property type="molecule type" value="Genomic_DNA"/>
</dbReference>
<dbReference type="EMBL" id="CP000103">
    <property type="protein sequence ID" value="ABB73582.1"/>
    <property type="molecule type" value="Genomic_DNA"/>
</dbReference>
<dbReference type="Proteomes" id="UP000236751">
    <property type="component" value="Unassembled WGS sequence"/>
</dbReference>
<reference evidence="2 4" key="3">
    <citation type="journal article" date="2008" name="Appl. Environ. Microbiol.">
        <title>Complete genome sequence of Nitrosospira multiformis, an ammonia-oxidizing bacterium from the soil environment.</title>
        <authorList>
            <person name="Norton J.M."/>
            <person name="Klotz M.G."/>
            <person name="Stein L.Y."/>
            <person name="Arp D.J."/>
            <person name="Bottomley P.J."/>
            <person name="Chain P.S."/>
            <person name="Hauser L.J."/>
            <person name="Land M.L."/>
            <person name="Larimer F.W."/>
            <person name="Shin M.W."/>
            <person name="Starkenburg S.R."/>
        </authorList>
    </citation>
    <scope>NUCLEOTIDE SEQUENCE [LARGE SCALE GENOMIC DNA]</scope>
    <source>
        <strain evidence="2">ATCC 25196</strain>
        <strain evidence="4">ATCC 25196 / NCIMB 11849 / C 71</strain>
    </source>
</reference>
<evidence type="ECO:0000259" key="1">
    <source>
        <dbReference type="Pfam" id="PF12146"/>
    </source>
</evidence>
<organism evidence="2 4">
    <name type="scientific">Nitrosospira multiformis (strain ATCC 25196 / NCIMB 11849 / C 71)</name>
    <dbReference type="NCBI Taxonomy" id="323848"/>
    <lineage>
        <taxon>Bacteria</taxon>
        <taxon>Pseudomonadati</taxon>
        <taxon>Pseudomonadota</taxon>
        <taxon>Betaproteobacteria</taxon>
        <taxon>Nitrosomonadales</taxon>
        <taxon>Nitrosomonadaceae</taxon>
        <taxon>Nitrosospira</taxon>
    </lineage>
</organism>
<feature type="domain" description="Serine aminopeptidase S33" evidence="1">
    <location>
        <begin position="36"/>
        <end position="182"/>
    </location>
</feature>
<evidence type="ECO:0000313" key="5">
    <source>
        <dbReference type="Proteomes" id="UP000236751"/>
    </source>
</evidence>
<accession>Q2YCD9</accession>
<evidence type="ECO:0000313" key="2">
    <source>
        <dbReference type="EMBL" id="ABB73582.1"/>
    </source>
</evidence>
<name>Q2YCD9_NITMU</name>
<dbReference type="AlphaFoldDB" id="Q2YCD9"/>
<proteinExistence type="predicted"/>
<evidence type="ECO:0000313" key="4">
    <source>
        <dbReference type="Proteomes" id="UP000002718"/>
    </source>
</evidence>
<dbReference type="InterPro" id="IPR017532">
    <property type="entry name" value="Hydrolase-2_PEP"/>
</dbReference>
<reference evidence="2" key="1">
    <citation type="submission" date="2005-08" db="EMBL/GenBank/DDBJ databases">
        <title>Complete sequence of Chromosome 1 of Nitrosospira multiformis ATCC 25196.</title>
        <authorList>
            <consortium name="US DOE Joint Genome Institute"/>
            <person name="Copeland A."/>
            <person name="Lucas S."/>
            <person name="Lapidus A."/>
            <person name="Barry K."/>
            <person name="Detter J.C."/>
            <person name="Glavina T."/>
            <person name="Hammon N."/>
            <person name="Israni S."/>
            <person name="Pitluck S."/>
            <person name="Chain P."/>
            <person name="Malfatti S."/>
            <person name="Shin M."/>
            <person name="Vergez L."/>
            <person name="Schmutz J."/>
            <person name="Larimer F."/>
            <person name="Land M."/>
            <person name="Hauser L."/>
            <person name="Kyrpides N."/>
            <person name="Lykidis A."/>
            <person name="Richardson P."/>
        </authorList>
    </citation>
    <scope>NUCLEOTIDE SEQUENCE</scope>
    <source>
        <strain evidence="2">ATCC 25196</strain>
    </source>
</reference>
<dbReference type="KEGG" id="nmu:Nmul_A0274"/>
<sequence>MKMDPGSIHAEPFFLQTELGQRFCLFHQPHPGRKCQGTILYVHPFGDEMNKARRMAAVQARAFAAIGWGVLQMDLFGCGDSSGEFRDARWDIWKQDLARARLWLESRLAVPVSLWGLRLGALLALDFAQDAANAVDRIILWQPVISGETFLSQFLRLRMAGELFSTVSEEKSTGTAMLRKQMEEGETLEIAGYELAPGLANAIDGLKAAELAVGKSAVHWFEIIPEPGRSMTSAGAKITEKWKQKGVDLHVHLIPCQPFWATQEISECAELISATTSVFALAA</sequence>
<reference evidence="3 5" key="4">
    <citation type="submission" date="2016-10" db="EMBL/GenBank/DDBJ databases">
        <authorList>
            <person name="de Groot N.N."/>
        </authorList>
    </citation>
    <scope>NUCLEOTIDE SEQUENCE [LARGE SCALE GENOMIC DNA]</scope>
    <source>
        <strain evidence="3 5">Nl13</strain>
    </source>
</reference>
<keyword evidence="4" id="KW-1185">Reference proteome</keyword>
<gene>
    <name evidence="2" type="ordered locus">Nmul_A0274</name>
    <name evidence="3" type="ORF">SAMN05216403_11010</name>
</gene>
<dbReference type="STRING" id="323848.Nmul_A0274"/>
<protein>
    <submittedName>
        <fullName evidence="2">Esterase/lipase/thioesterase family active site protein</fullName>
    </submittedName>
    <submittedName>
        <fullName evidence="3">Exosortase A system-associated hydrolase 2</fullName>
    </submittedName>
</protein>
<dbReference type="InterPro" id="IPR022742">
    <property type="entry name" value="Hydrolase_4"/>
</dbReference>
<dbReference type="SUPFAM" id="SSF53474">
    <property type="entry name" value="alpha/beta-Hydrolases"/>
    <property type="match status" value="1"/>
</dbReference>
<dbReference type="Pfam" id="PF12146">
    <property type="entry name" value="Hydrolase_4"/>
    <property type="match status" value="1"/>
</dbReference>
<dbReference type="Proteomes" id="UP000002718">
    <property type="component" value="Chromosome"/>
</dbReference>
<dbReference type="ESTHER" id="nitmu-q2ycd9">
    <property type="family name" value="Hydrolase-2_PEP"/>
</dbReference>
<dbReference type="NCBIfam" id="TIGR03101">
    <property type="entry name" value="hydr2_PEP"/>
    <property type="match status" value="1"/>
</dbReference>
<dbReference type="GO" id="GO:0016787">
    <property type="term" value="F:hydrolase activity"/>
    <property type="evidence" value="ECO:0007669"/>
    <property type="project" value="UniProtKB-KW"/>
</dbReference>
<dbReference type="InterPro" id="IPR029058">
    <property type="entry name" value="AB_hydrolase_fold"/>
</dbReference>
<dbReference type="Gene3D" id="3.40.50.1820">
    <property type="entry name" value="alpha/beta hydrolase"/>
    <property type="match status" value="1"/>
</dbReference>
<dbReference type="HOGENOM" id="CLU_982928_0_0_4"/>
<reference evidence="4" key="2">
    <citation type="submission" date="2005-08" db="EMBL/GenBank/DDBJ databases">
        <title>Complete sequence of chromosome 1 of Nitrosospira multiformis ATCC 25196.</title>
        <authorList>
            <person name="Copeland A."/>
            <person name="Lucas S."/>
            <person name="Lapidus A."/>
            <person name="Barry K."/>
            <person name="Detter J.C."/>
            <person name="Glavina T."/>
            <person name="Hammon N."/>
            <person name="Israni S."/>
            <person name="Pitluck S."/>
            <person name="Chain P."/>
            <person name="Malfatti S."/>
            <person name="Shin M."/>
            <person name="Vergez L."/>
            <person name="Schmutz J."/>
            <person name="Larimer F."/>
            <person name="Land M."/>
            <person name="Hauser L."/>
            <person name="Kyrpides N."/>
            <person name="Lykidis A."/>
            <person name="Richardson P."/>
        </authorList>
    </citation>
    <scope>NUCLEOTIDE SEQUENCE [LARGE SCALE GENOMIC DNA]</scope>
    <source>
        <strain evidence="4">ATCC 25196 / NCIMB 11849 / C 71</strain>
    </source>
</reference>
<dbReference type="RefSeq" id="WP_011379636.1">
    <property type="nucleotide sequence ID" value="NC_007614.1"/>
</dbReference>